<dbReference type="EMBL" id="LWCA01000374">
    <property type="protein sequence ID" value="OAF68869.1"/>
    <property type="molecule type" value="Genomic_DNA"/>
</dbReference>
<evidence type="ECO:0000313" key="2">
    <source>
        <dbReference type="Proteomes" id="UP000078046"/>
    </source>
</evidence>
<dbReference type="AlphaFoldDB" id="A0A177B3L3"/>
<name>A0A177B3L3_9BILA</name>
<protein>
    <submittedName>
        <fullName evidence="1">Uncharacterized protein</fullName>
    </submittedName>
</protein>
<comment type="caution">
    <text evidence="1">The sequence shown here is derived from an EMBL/GenBank/DDBJ whole genome shotgun (WGS) entry which is preliminary data.</text>
</comment>
<gene>
    <name evidence="1" type="ORF">A3Q56_03388</name>
</gene>
<reference evidence="1 2" key="1">
    <citation type="submission" date="2016-04" db="EMBL/GenBank/DDBJ databases">
        <title>The genome of Intoshia linei affirms orthonectids as highly simplified spiralians.</title>
        <authorList>
            <person name="Mikhailov K.V."/>
            <person name="Slusarev G.S."/>
            <person name="Nikitin M.A."/>
            <person name="Logacheva M.D."/>
            <person name="Penin A."/>
            <person name="Aleoshin V."/>
            <person name="Panchin Y.V."/>
        </authorList>
    </citation>
    <scope>NUCLEOTIDE SEQUENCE [LARGE SCALE GENOMIC DNA]</scope>
    <source>
        <strain evidence="1">Intl2013</strain>
        <tissue evidence="1">Whole animal</tissue>
    </source>
</reference>
<accession>A0A177B3L3</accession>
<organism evidence="1 2">
    <name type="scientific">Intoshia linei</name>
    <dbReference type="NCBI Taxonomy" id="1819745"/>
    <lineage>
        <taxon>Eukaryota</taxon>
        <taxon>Metazoa</taxon>
        <taxon>Spiralia</taxon>
        <taxon>Lophotrochozoa</taxon>
        <taxon>Mesozoa</taxon>
        <taxon>Orthonectida</taxon>
        <taxon>Rhopaluridae</taxon>
        <taxon>Intoshia</taxon>
    </lineage>
</organism>
<evidence type="ECO:0000313" key="1">
    <source>
        <dbReference type="EMBL" id="OAF68869.1"/>
    </source>
</evidence>
<sequence>MNNYYANDKNENLPHDQCLNNKPNFNRNNSQNNHVNGYNTNMREMNPEYMDYKYSNNWNQNSNSHIQRNESNNLNYSRPQNFENVPNMYKIPQNMNYMYQNDFQYQNFNTNSNFNENHNPNVNFNRFRNNSYSGPIRSYNPHMYQDMPRTSNYQKYPQFKTKKPPNFSYSEKEIKDTLDYVILKKRNRNH</sequence>
<keyword evidence="2" id="KW-1185">Reference proteome</keyword>
<proteinExistence type="predicted"/>
<dbReference type="Proteomes" id="UP000078046">
    <property type="component" value="Unassembled WGS sequence"/>
</dbReference>